<sequence>MTQFKGTPGPWYYESNSRAIGPLIQGDDDQCFHMIEHVAHVEYQLNEDIQHSNARLIAAAPELLEALCNLIECYERWAELNEEHRGYEFDKALAVIAKATGETK</sequence>
<dbReference type="EMBL" id="MT894004">
    <property type="protein sequence ID" value="QOQ37714.1"/>
    <property type="molecule type" value="Genomic_DNA"/>
</dbReference>
<proteinExistence type="predicted"/>
<evidence type="ECO:0000313" key="1">
    <source>
        <dbReference type="EMBL" id="QOQ37714.1"/>
    </source>
</evidence>
<keyword evidence="2" id="KW-1185">Reference proteome</keyword>
<dbReference type="Proteomes" id="UP000594005">
    <property type="component" value="Segment"/>
</dbReference>
<accession>A0A7M1IDR1</accession>
<name>A0A7M1IDR1_9CAUD</name>
<evidence type="ECO:0000313" key="2">
    <source>
        <dbReference type="Proteomes" id="UP000594005"/>
    </source>
</evidence>
<protein>
    <submittedName>
        <fullName evidence="1">Uncharacterized protein</fullName>
    </submittedName>
</protein>
<organism evidence="1 2">
    <name type="scientific">Klebsiella phage MEW1</name>
    <dbReference type="NCBI Taxonomy" id="2776813"/>
    <lineage>
        <taxon>Viruses</taxon>
        <taxon>Duplodnaviria</taxon>
        <taxon>Heunggongvirae</taxon>
        <taxon>Uroviricota</taxon>
        <taxon>Caudoviricetes</taxon>
        <taxon>Jameshumphriesvirinae</taxon>
        <taxon>Sircambvirus</taxon>
        <taxon>Sircambvirus MEW1</taxon>
    </lineage>
</organism>
<gene>
    <name evidence="1" type="ORF">MEW1_57</name>
</gene>
<reference evidence="1 2" key="1">
    <citation type="submission" date="2020-08" db="EMBL/GenBank/DDBJ databases">
        <title>The component parts of bacteriophage virions accurately defined by a machine-learning approach built on evolutionary features.</title>
        <authorList>
            <person name="Thung T.Y."/>
            <person name="White M.E."/>
            <person name="Dai W."/>
            <person name="Wilksch J.J."/>
            <person name="Bamert R.S."/>
            <person name="Rocker A."/>
            <person name="Williams D.E."/>
            <person name="Huang C."/>
            <person name="Schittenhelm R.R."/>
            <person name="Barr J.J."/>
            <person name="Jameson E."/>
            <person name="Mcgowan S."/>
            <person name="Zhang Y."/>
            <person name="Wang J."/>
            <person name="Dunstan R."/>
            <person name="Lithgow T."/>
        </authorList>
    </citation>
    <scope>NUCLEOTIDE SEQUENCE [LARGE SCALE GENOMIC DNA]</scope>
</reference>